<accession>A0A382ADF7</accession>
<protein>
    <recommendedName>
        <fullName evidence="4">Rhodanese domain-containing protein</fullName>
    </recommendedName>
</protein>
<dbReference type="GO" id="GO:0008233">
    <property type="term" value="F:peptidase activity"/>
    <property type="evidence" value="ECO:0007669"/>
    <property type="project" value="UniProtKB-KW"/>
</dbReference>
<evidence type="ECO:0000259" key="4">
    <source>
        <dbReference type="PROSITE" id="PS50206"/>
    </source>
</evidence>
<feature type="non-terminal residue" evidence="5">
    <location>
        <position position="379"/>
    </location>
</feature>
<sequence>MVSQELQKIYAHIDENVEEHVAKLQEWIRQPSVSNTGEGIWDCAELTRRYFEEIGCQRTEIVDVGTTEWGAKGNPVVYAEYDAGAPLTVILYMMYDTMPIFDVNAWSSHPYGANIREQAPFKNVMIGRGAVNSKGPQMAMINSLASIRAVTGNLPVNLFIIAEGDEERMSIGLRKFVFERKERLSEADCMLGFGRQNGRGIAIPHNGSEGCVYIELETSGANWGKGPMAGPIHGGYKRTVDSPAWRHIKMLSTLVDQSGNKILVDGWYDSMEGPKEEDKSLIEKTLKLVNMDASIANLGIGGFIDGLDSRSMLMQALYGTSINLDGIWGGLTEPGTAGSIMPDKVTSKHNCRYVPNQDGPDLMKKLRLHLDKHGYPDVT</sequence>
<feature type="domain" description="Rhodanese" evidence="4">
    <location>
        <begin position="49"/>
        <end position="78"/>
    </location>
</feature>
<gene>
    <name evidence="5" type="ORF">METZ01_LOCUS152293</name>
</gene>
<dbReference type="Gene3D" id="3.40.630.10">
    <property type="entry name" value="Zn peptidases"/>
    <property type="match status" value="1"/>
</dbReference>
<dbReference type="PANTHER" id="PTHR43270:SF4">
    <property type="entry name" value="CARNOSINE DIPEPTIDASE 2, ISOFORM A"/>
    <property type="match status" value="1"/>
</dbReference>
<reference evidence="5" key="1">
    <citation type="submission" date="2018-05" db="EMBL/GenBank/DDBJ databases">
        <authorList>
            <person name="Lanie J.A."/>
            <person name="Ng W.-L."/>
            <person name="Kazmierczak K.M."/>
            <person name="Andrzejewski T.M."/>
            <person name="Davidsen T.M."/>
            <person name="Wayne K.J."/>
            <person name="Tettelin H."/>
            <person name="Glass J.I."/>
            <person name="Rusch D."/>
            <person name="Podicherti R."/>
            <person name="Tsui H.-C.T."/>
            <person name="Winkler M.E."/>
        </authorList>
    </citation>
    <scope>NUCLEOTIDE SEQUENCE</scope>
</reference>
<dbReference type="Pfam" id="PF07687">
    <property type="entry name" value="M20_dimer"/>
    <property type="match status" value="1"/>
</dbReference>
<evidence type="ECO:0000313" key="5">
    <source>
        <dbReference type="EMBL" id="SVA99439.1"/>
    </source>
</evidence>
<dbReference type="PANTHER" id="PTHR43270">
    <property type="entry name" value="BETA-ALA-HIS DIPEPTIDASE"/>
    <property type="match status" value="1"/>
</dbReference>
<dbReference type="InterPro" id="IPR051458">
    <property type="entry name" value="Cyt/Met_Dipeptidase"/>
</dbReference>
<evidence type="ECO:0000256" key="3">
    <source>
        <dbReference type="ARBA" id="ARBA00022801"/>
    </source>
</evidence>
<dbReference type="InterPro" id="IPR002933">
    <property type="entry name" value="Peptidase_M20"/>
</dbReference>
<dbReference type="GO" id="GO:0046872">
    <property type="term" value="F:metal ion binding"/>
    <property type="evidence" value="ECO:0007669"/>
    <property type="project" value="UniProtKB-KW"/>
</dbReference>
<evidence type="ECO:0000256" key="2">
    <source>
        <dbReference type="ARBA" id="ARBA00022723"/>
    </source>
</evidence>
<keyword evidence="2" id="KW-0479">Metal-binding</keyword>
<dbReference type="InterPro" id="IPR011650">
    <property type="entry name" value="Peptidase_M20_dimer"/>
</dbReference>
<keyword evidence="1" id="KW-0645">Protease</keyword>
<dbReference type="PROSITE" id="PS50206">
    <property type="entry name" value="RHODANESE_3"/>
    <property type="match status" value="1"/>
</dbReference>
<dbReference type="EMBL" id="UINC01024890">
    <property type="protein sequence ID" value="SVA99439.1"/>
    <property type="molecule type" value="Genomic_DNA"/>
</dbReference>
<evidence type="ECO:0000256" key="1">
    <source>
        <dbReference type="ARBA" id="ARBA00022670"/>
    </source>
</evidence>
<dbReference type="AlphaFoldDB" id="A0A382ADF7"/>
<proteinExistence type="predicted"/>
<dbReference type="InterPro" id="IPR001763">
    <property type="entry name" value="Rhodanese-like_dom"/>
</dbReference>
<dbReference type="GO" id="GO:0006508">
    <property type="term" value="P:proteolysis"/>
    <property type="evidence" value="ECO:0007669"/>
    <property type="project" value="UniProtKB-KW"/>
</dbReference>
<dbReference type="Gene3D" id="3.30.70.360">
    <property type="match status" value="1"/>
</dbReference>
<name>A0A382ADF7_9ZZZZ</name>
<keyword evidence="3" id="KW-0378">Hydrolase</keyword>
<dbReference type="SUPFAM" id="SSF53187">
    <property type="entry name" value="Zn-dependent exopeptidases"/>
    <property type="match status" value="1"/>
</dbReference>
<dbReference type="Pfam" id="PF01546">
    <property type="entry name" value="Peptidase_M20"/>
    <property type="match status" value="1"/>
</dbReference>
<organism evidence="5">
    <name type="scientific">marine metagenome</name>
    <dbReference type="NCBI Taxonomy" id="408172"/>
    <lineage>
        <taxon>unclassified sequences</taxon>
        <taxon>metagenomes</taxon>
        <taxon>ecological metagenomes</taxon>
    </lineage>
</organism>